<feature type="region of interest" description="Disordered" evidence="1">
    <location>
        <begin position="738"/>
        <end position="762"/>
    </location>
</feature>
<comment type="caution">
    <text evidence="2">The sequence shown here is derived from an EMBL/GenBank/DDBJ whole genome shotgun (WGS) entry which is preliminary data.</text>
</comment>
<protein>
    <recommendedName>
        <fullName evidence="4">Ubiquitin-like protease family profile domain-containing protein</fullName>
    </recommendedName>
</protein>
<evidence type="ECO:0000256" key="1">
    <source>
        <dbReference type="SAM" id="MobiDB-lite"/>
    </source>
</evidence>
<dbReference type="AlphaFoldDB" id="A0A834XUL0"/>
<evidence type="ECO:0000313" key="3">
    <source>
        <dbReference type="Proteomes" id="UP000639338"/>
    </source>
</evidence>
<keyword evidence="3" id="KW-1185">Reference proteome</keyword>
<dbReference type="InterPro" id="IPR038765">
    <property type="entry name" value="Papain-like_cys_pep_sf"/>
</dbReference>
<evidence type="ECO:0008006" key="4">
    <source>
        <dbReference type="Google" id="ProtNLM"/>
    </source>
</evidence>
<dbReference type="Proteomes" id="UP000639338">
    <property type="component" value="Unassembled WGS sequence"/>
</dbReference>
<gene>
    <name evidence="2" type="ORF">HCN44_010330</name>
</gene>
<feature type="compositionally biased region" description="Polar residues" evidence="1">
    <location>
        <begin position="742"/>
        <end position="762"/>
    </location>
</feature>
<dbReference type="SUPFAM" id="SSF54001">
    <property type="entry name" value="Cysteine proteinases"/>
    <property type="match status" value="1"/>
</dbReference>
<feature type="compositionally biased region" description="Acidic residues" evidence="1">
    <location>
        <begin position="348"/>
        <end position="358"/>
    </location>
</feature>
<evidence type="ECO:0000313" key="2">
    <source>
        <dbReference type="EMBL" id="KAF7993735.1"/>
    </source>
</evidence>
<feature type="region of interest" description="Disordered" evidence="1">
    <location>
        <begin position="334"/>
        <end position="360"/>
    </location>
</feature>
<reference evidence="2 3" key="1">
    <citation type="submission" date="2020-08" db="EMBL/GenBank/DDBJ databases">
        <title>Aphidius gifuensis genome sequencing and assembly.</title>
        <authorList>
            <person name="Du Z."/>
        </authorList>
    </citation>
    <scope>NUCLEOTIDE SEQUENCE [LARGE SCALE GENOMIC DNA]</scope>
    <source>
        <strain evidence="2">YNYX2018</strain>
        <tissue evidence="2">Adults</tissue>
    </source>
</reference>
<name>A0A834XUL0_APHGI</name>
<organism evidence="2 3">
    <name type="scientific">Aphidius gifuensis</name>
    <name type="common">Parasitoid wasp</name>
    <dbReference type="NCBI Taxonomy" id="684658"/>
    <lineage>
        <taxon>Eukaryota</taxon>
        <taxon>Metazoa</taxon>
        <taxon>Ecdysozoa</taxon>
        <taxon>Arthropoda</taxon>
        <taxon>Hexapoda</taxon>
        <taxon>Insecta</taxon>
        <taxon>Pterygota</taxon>
        <taxon>Neoptera</taxon>
        <taxon>Endopterygota</taxon>
        <taxon>Hymenoptera</taxon>
        <taxon>Apocrita</taxon>
        <taxon>Ichneumonoidea</taxon>
        <taxon>Braconidae</taxon>
        <taxon>Aphidiinae</taxon>
        <taxon>Aphidius</taxon>
    </lineage>
</organism>
<accession>A0A834XUL0</accession>
<sequence>MVYQLSGKARRNFKDKIKWMKPKTAHEELLNEMNNDLIEHHKNHQFTHSLSVLQKARSEILGENDRHPNDLADIILKIQEYKNNHPFIRHYIYPFTIYLGCEEQINLLKIKGGSLILRFDATGTVIRIPYDGSKRVYIYVGVVVIDGKIYPVLSFITNDHKSSTIVDYLIYIKNYWIENNVSWPPFESFVSDMAWASINALMLAWNNITVLQYMKKIYNNIINNDKLPSGLILLFTCYPHLMEMISRRLKKTKIKGVQAKLCLEIIAVIAHSVDLNEMASRVENMMIILLSSKETNQVVDAIKYFSNLNEKIKSTIDEEKIKKKEEIIEKVDISDTSDSSNKDKSIDDNSDDDDDDNDDTMRSNEAIYIRSPFYRFFFNIYQKIKKKVEKVNEWEDDNKLFSKSFCFYLLKNLLPYAPIWTTIIHPEKIHSVNTHAEIHFKMMKAENEKNLKVGRFIDKIYCQTTAAYKQLSLPQPKSHVKSRQKKINQPDNFESEECWNRFDSQPRKKKLKTYEDKENLIKLSAEYSCIKLKFYDNNTIKDPHYYYHSSPPRKFFVAYTEDMNTGENILLMSDDYFSLFESNWLVNFVIDYWMNSKLKKNNLSQTVAYVSCEISKYILEGTRGEKQFYKNLENQWKGKSKILLPCQVYDSHWILVYVDITTSTIYFFDSNNRQKTKNSTSELFTQNFIAFYEKNNSTNLIASDNVDEPAAQKKSSETTHELIVNNHVDLINNYKNEEDNSSVDTQNEQGNKNQFGDRNITNDMVNDSQLHKCYKNHKEKNNFQIEDANEYTTKKEFDESIVI</sequence>
<dbReference type="Gene3D" id="3.40.395.10">
    <property type="entry name" value="Adenoviral Proteinase, Chain A"/>
    <property type="match status" value="1"/>
</dbReference>
<proteinExistence type="predicted"/>
<dbReference type="EMBL" id="JACMRX010000003">
    <property type="protein sequence ID" value="KAF7993735.1"/>
    <property type="molecule type" value="Genomic_DNA"/>
</dbReference>